<dbReference type="Pfam" id="PF15892">
    <property type="entry name" value="BNR_4"/>
    <property type="match status" value="1"/>
</dbReference>
<dbReference type="RefSeq" id="WP_194210346.1">
    <property type="nucleotide sequence ID" value="NZ_JADGLL010000053.1"/>
</dbReference>
<feature type="compositionally biased region" description="Pro residues" evidence="1">
    <location>
        <begin position="1"/>
        <end position="12"/>
    </location>
</feature>
<protein>
    <recommendedName>
        <fullName evidence="4">Neuraminidase</fullName>
    </recommendedName>
</protein>
<reference evidence="2 3" key="1">
    <citation type="submission" date="2019-03" db="EMBL/GenBank/DDBJ databases">
        <title>Diversity of the mouse oral microbiome.</title>
        <authorList>
            <person name="Joseph S."/>
            <person name="Aduse-Opoku J."/>
            <person name="Curtis M."/>
            <person name="Wade W."/>
            <person name="Hashim A."/>
        </authorList>
    </citation>
    <scope>NUCLEOTIDE SEQUENCE [LARGE SCALE GENOMIC DNA]</scope>
    <source>
        <strain evidence="2 3">P1012</strain>
    </source>
</reference>
<gene>
    <name evidence="2" type="ORF">E4U02_14210</name>
</gene>
<evidence type="ECO:0000256" key="1">
    <source>
        <dbReference type="SAM" id="MobiDB-lite"/>
    </source>
</evidence>
<name>A0A4Y9FNJ3_9MICO</name>
<organism evidence="2 3">
    <name type="scientific">Microbacterium paludicola</name>
    <dbReference type="NCBI Taxonomy" id="300019"/>
    <lineage>
        <taxon>Bacteria</taxon>
        <taxon>Bacillati</taxon>
        <taxon>Actinomycetota</taxon>
        <taxon>Actinomycetes</taxon>
        <taxon>Micrococcales</taxon>
        <taxon>Microbacteriaceae</taxon>
        <taxon>Microbacterium</taxon>
    </lineage>
</organism>
<keyword evidence="3" id="KW-1185">Reference proteome</keyword>
<evidence type="ECO:0000313" key="2">
    <source>
        <dbReference type="EMBL" id="TFU30787.1"/>
    </source>
</evidence>
<feature type="compositionally biased region" description="Low complexity" evidence="1">
    <location>
        <begin position="13"/>
        <end position="23"/>
    </location>
</feature>
<dbReference type="AlphaFoldDB" id="A0A4Y9FNJ3"/>
<evidence type="ECO:0000313" key="3">
    <source>
        <dbReference type="Proteomes" id="UP000298358"/>
    </source>
</evidence>
<evidence type="ECO:0008006" key="4">
    <source>
        <dbReference type="Google" id="ProtNLM"/>
    </source>
</evidence>
<feature type="region of interest" description="Disordered" evidence="1">
    <location>
        <begin position="1"/>
        <end position="46"/>
    </location>
</feature>
<sequence>GCTAPDPAPTPSPSDSASTAPATPSAPPAPPDRCDGWSAAPATRPASPEVADASVVGRAWAGMEVGQALLTTSSAQYVAYYDTDRRLVVAQRTMDDRGLPSSPWTSQRLDTTLGWDSHAYATLAVDRDGALHVAGNMHVSPLTYFRSDPGGDVRTLERVTTMVDESIERRVTYPDFLLQDDGSLLFSYRDGDSTDGATYLNRYDEAERSWRAVTAEPLVDGSGDDVPRNAYVTRPVRGPDGFFHVLWVWRRTGDVATNSVLTYAKTKDFETWRAADGTALDLPLTYREGDIVDPVPEDGGLINGVQQVGFDAEGRLVVVYPKFDDARNLQLWAATPSGGGWDVHQLTHWDNPVELRGEGTLAMPMGVGEMQARDDGTLAIEYTCHRAGGTLVVDDDLRFVAQERRAAPYPRQLQSARESYPGLAARFSPDLAPDRGQNPRHTYVLRWESLAANQDEPRDDWPRNGSELTVVRLR</sequence>
<dbReference type="Proteomes" id="UP000298358">
    <property type="component" value="Unassembled WGS sequence"/>
</dbReference>
<comment type="caution">
    <text evidence="2">The sequence shown here is derived from an EMBL/GenBank/DDBJ whole genome shotgun (WGS) entry which is preliminary data.</text>
</comment>
<dbReference type="EMBL" id="SPQB01000053">
    <property type="protein sequence ID" value="TFU30787.1"/>
    <property type="molecule type" value="Genomic_DNA"/>
</dbReference>
<proteinExistence type="predicted"/>
<feature type="non-terminal residue" evidence="2">
    <location>
        <position position="1"/>
    </location>
</feature>
<accession>A0A4Y9FNJ3</accession>